<dbReference type="EMBL" id="AP027729">
    <property type="protein sequence ID" value="BDZ42877.1"/>
    <property type="molecule type" value="Genomic_DNA"/>
</dbReference>
<reference evidence="8" key="1">
    <citation type="journal article" date="2019" name="Int. J. Syst. Evol. Microbiol.">
        <title>The Global Catalogue of Microorganisms (GCM) 10K type strain sequencing project: providing services to taxonomists for standard genome sequencing and annotation.</title>
        <authorList>
            <consortium name="The Broad Institute Genomics Platform"/>
            <consortium name="The Broad Institute Genome Sequencing Center for Infectious Disease"/>
            <person name="Wu L."/>
            <person name="Ma J."/>
        </authorList>
    </citation>
    <scope>NUCLEOTIDE SEQUENCE [LARGE SCALE GENOMIC DNA]</scope>
    <source>
        <strain evidence="8">NBRC 108565</strain>
    </source>
</reference>
<evidence type="ECO:0000256" key="3">
    <source>
        <dbReference type="ARBA" id="ARBA00022475"/>
    </source>
</evidence>
<evidence type="ECO:0008006" key="9">
    <source>
        <dbReference type="Google" id="ProtNLM"/>
    </source>
</evidence>
<dbReference type="SUPFAM" id="SSF53756">
    <property type="entry name" value="UDP-Glycosyltransferase/glycogen phosphorylase"/>
    <property type="match status" value="1"/>
</dbReference>
<keyword evidence="4" id="KW-0808">Transferase</keyword>
<dbReference type="InterPro" id="IPR043148">
    <property type="entry name" value="TagF_C"/>
</dbReference>
<dbReference type="Gene3D" id="3.40.50.11820">
    <property type="match status" value="1"/>
</dbReference>
<dbReference type="Proteomes" id="UP001321475">
    <property type="component" value="Chromosome"/>
</dbReference>
<evidence type="ECO:0000256" key="1">
    <source>
        <dbReference type="ARBA" id="ARBA00004202"/>
    </source>
</evidence>
<dbReference type="Pfam" id="PF04464">
    <property type="entry name" value="Glyphos_transf"/>
    <property type="match status" value="1"/>
</dbReference>
<evidence type="ECO:0000256" key="2">
    <source>
        <dbReference type="ARBA" id="ARBA00010488"/>
    </source>
</evidence>
<dbReference type="Gene3D" id="3.40.50.12580">
    <property type="match status" value="1"/>
</dbReference>
<keyword evidence="5" id="KW-0777">Teichoic acid biosynthesis</keyword>
<comment type="subcellular location">
    <subcellularLocation>
        <location evidence="1">Cell membrane</location>
        <topology evidence="1">Peripheral membrane protein</topology>
    </subcellularLocation>
</comment>
<sequence>MDNGKMPRDSGTTAVGTVRATCSVDATGVALELRGRAEQPGRTVTGLVLRRRGAEAQLEVPVHGSDREFTATVDRDAVSGLVPTGRGTLDVVALVTAPGGREPRAVRLAATCEPHPLMTAPSAVDDERAWWGYATSRGNLSMRVAPLSGNDLSVEPAEVGTGGTGLEVLATAELAEHVQAPRVRLLAQPTSDALDIPTRVVESRIDPFRRVQTVTLEARVPWPEVAAWAGAQAEVDRIRLQMVADADDVTVAKGLRLSPKTPLASLDDPVVELSSGTVVLVTYLTFKAGAVAFTLEKQTRREARAYRWAIRAAPMLRALRPMLAVWLIGELPYKAQDNGARLFEWIRRHHPRRRVYYVIDPASPDLPTVATLGRTVMSGSARHMVLSVLADRLVSTHHVEYILGSSSRAMRSAADGTRVFLTHGTLGVKNMAANYGRDAVGFHTDRFFVSSERERRAAVDDLGYEPYQVEVTGLPRFDRLLTGPDPDPQGLLVIPTWRDWLGPESFGSSEFLARWTAFLTSPALQDAVRRGLRVRFIAHPNMRRYADRFAAPGVEVLRQGEAAVQDLLRSHAALVTDYSSVAFDFSLQERPVFYLQFDRERFVGSRPSHMDLDSDLPGPSFREPESLAEAVAAAFDGGFEADEEFVARAHRLRDFHDTDNCARAYAAIARVRPTSTGPALGWRYTRPGARHLTVIIAQDDATNEDTVHRRLLDQSGTGRRLRVLRGGSPRSLADALRSTQTPYVAVVAGAPDSVGPDFVSTLLSAVSPDGLALAGTDTDAPAVRALVCGRASFVAPADVVRGLIDDDGAAALDDAERWAQILTSGIAVVAAAADSGPAGDVPAPAPAALRAVPLDVVRRLEALRASTRDGWKAVDVILDVLAERLGLSVVGDARGYEDLHGRLRDAATPRFPMQTFNAAAACRLVISYTYPPFVDASGMVAERRQARLARPYDLITQDMTEKLGVDPLVRSEDLAHLGRRMVTTSRYTYGHWPYYRRFLTEALGLVEERTRERGSRRPYDELYSRSMWGPATVLAALLKSRSPGMHWTAEFSDPLTVTPDGTPRLQELDSEDPFVAEIDAAVAAAGGPPRSGPLLFPAIEWMAFALADEIVFTNENQREVMLELFPHPQLTESVRRRSRIERHPVPPAAAYLRAGSSYPLEPDLTHLGYFGRFYAGARGPEVILDAIAALSPQRARRVGSTSSPTSPAP</sequence>
<gene>
    <name evidence="7" type="ORF">GCM10025865_21760</name>
</gene>
<keyword evidence="8" id="KW-1185">Reference proteome</keyword>
<evidence type="ECO:0000256" key="4">
    <source>
        <dbReference type="ARBA" id="ARBA00022679"/>
    </source>
</evidence>
<name>A0ABN6XD61_9CELL</name>
<evidence type="ECO:0000256" key="6">
    <source>
        <dbReference type="ARBA" id="ARBA00023136"/>
    </source>
</evidence>
<dbReference type="RefSeq" id="WP_286217273.1">
    <property type="nucleotide sequence ID" value="NZ_AP027729.1"/>
</dbReference>
<evidence type="ECO:0000313" key="8">
    <source>
        <dbReference type="Proteomes" id="UP001321475"/>
    </source>
</evidence>
<evidence type="ECO:0000313" key="7">
    <source>
        <dbReference type="EMBL" id="BDZ42877.1"/>
    </source>
</evidence>
<accession>A0ABN6XD61</accession>
<protein>
    <recommendedName>
        <fullName evidence="9">CDP-glycerol glycerophosphotransferase, TagB/SpsB family</fullName>
    </recommendedName>
</protein>
<keyword evidence="6" id="KW-0472">Membrane</keyword>
<comment type="similarity">
    <text evidence="2">Belongs to the CDP-glycerol glycerophosphotransferase family.</text>
</comment>
<evidence type="ECO:0000256" key="5">
    <source>
        <dbReference type="ARBA" id="ARBA00022944"/>
    </source>
</evidence>
<keyword evidence="3" id="KW-1003">Cell membrane</keyword>
<proteinExistence type="inferred from homology"/>
<dbReference type="InterPro" id="IPR007554">
    <property type="entry name" value="Glycerophosphate_synth"/>
</dbReference>
<dbReference type="InterPro" id="IPR043149">
    <property type="entry name" value="TagF_N"/>
</dbReference>
<organism evidence="7 8">
    <name type="scientific">Paraoerskovia sediminicola</name>
    <dbReference type="NCBI Taxonomy" id="1138587"/>
    <lineage>
        <taxon>Bacteria</taxon>
        <taxon>Bacillati</taxon>
        <taxon>Actinomycetota</taxon>
        <taxon>Actinomycetes</taxon>
        <taxon>Micrococcales</taxon>
        <taxon>Cellulomonadaceae</taxon>
        <taxon>Paraoerskovia</taxon>
    </lineage>
</organism>